<evidence type="ECO:0000313" key="1">
    <source>
        <dbReference type="EMBL" id="JAH15151.1"/>
    </source>
</evidence>
<accession>A0A0E9QE42</accession>
<dbReference type="EMBL" id="GBXM01093426">
    <property type="protein sequence ID" value="JAH15151.1"/>
    <property type="molecule type" value="Transcribed_RNA"/>
</dbReference>
<sequence>MLYWFNDFPFFLKMSLPLSFGIEE</sequence>
<dbReference type="EMBL" id="GBXM01052321">
    <property type="protein sequence ID" value="JAH56256.1"/>
    <property type="molecule type" value="Transcribed_RNA"/>
</dbReference>
<dbReference type="EMBL" id="GBXM01099388">
    <property type="protein sequence ID" value="JAH09189.1"/>
    <property type="molecule type" value="Transcribed_RNA"/>
</dbReference>
<dbReference type="AlphaFoldDB" id="A0A0E9QE42"/>
<proteinExistence type="predicted"/>
<reference evidence="1" key="1">
    <citation type="submission" date="2014-11" db="EMBL/GenBank/DDBJ databases">
        <authorList>
            <person name="Amaro Gonzalez C."/>
        </authorList>
    </citation>
    <scope>NUCLEOTIDE SEQUENCE</scope>
</reference>
<reference evidence="1" key="2">
    <citation type="journal article" date="2015" name="Fish Shellfish Immunol.">
        <title>Early steps in the European eel (Anguilla anguilla)-Vibrio vulnificus interaction in the gills: Role of the RtxA13 toxin.</title>
        <authorList>
            <person name="Callol A."/>
            <person name="Pajuelo D."/>
            <person name="Ebbesson L."/>
            <person name="Teles M."/>
            <person name="MacKenzie S."/>
            <person name="Amaro C."/>
        </authorList>
    </citation>
    <scope>NUCLEOTIDE SEQUENCE</scope>
</reference>
<organism evidence="1">
    <name type="scientific">Anguilla anguilla</name>
    <name type="common">European freshwater eel</name>
    <name type="synonym">Muraena anguilla</name>
    <dbReference type="NCBI Taxonomy" id="7936"/>
    <lineage>
        <taxon>Eukaryota</taxon>
        <taxon>Metazoa</taxon>
        <taxon>Chordata</taxon>
        <taxon>Craniata</taxon>
        <taxon>Vertebrata</taxon>
        <taxon>Euteleostomi</taxon>
        <taxon>Actinopterygii</taxon>
        <taxon>Neopterygii</taxon>
        <taxon>Teleostei</taxon>
        <taxon>Anguilliformes</taxon>
        <taxon>Anguillidae</taxon>
        <taxon>Anguilla</taxon>
    </lineage>
</organism>
<protein>
    <submittedName>
        <fullName evidence="1">Uncharacterized protein</fullName>
    </submittedName>
</protein>
<name>A0A0E9QE42_ANGAN</name>